<dbReference type="AlphaFoldDB" id="A0A9D4DFA7"/>
<reference evidence="1" key="2">
    <citation type="submission" date="2020-11" db="EMBL/GenBank/DDBJ databases">
        <authorList>
            <person name="McCartney M.A."/>
            <person name="Auch B."/>
            <person name="Kono T."/>
            <person name="Mallez S."/>
            <person name="Becker A."/>
            <person name="Gohl D.M."/>
            <person name="Silverstein K.A.T."/>
            <person name="Koren S."/>
            <person name="Bechman K.B."/>
            <person name="Herman A."/>
            <person name="Abrahante J.E."/>
            <person name="Garbe J."/>
        </authorList>
    </citation>
    <scope>NUCLEOTIDE SEQUENCE</scope>
    <source>
        <strain evidence="1">Duluth1</strain>
        <tissue evidence="1">Whole animal</tissue>
    </source>
</reference>
<evidence type="ECO:0000313" key="2">
    <source>
        <dbReference type="Proteomes" id="UP000828390"/>
    </source>
</evidence>
<protein>
    <submittedName>
        <fullName evidence="1">Uncharacterized protein</fullName>
    </submittedName>
</protein>
<reference evidence="1" key="1">
    <citation type="journal article" date="2019" name="bioRxiv">
        <title>The Genome of the Zebra Mussel, Dreissena polymorpha: A Resource for Invasive Species Research.</title>
        <authorList>
            <person name="McCartney M.A."/>
            <person name="Auch B."/>
            <person name="Kono T."/>
            <person name="Mallez S."/>
            <person name="Zhang Y."/>
            <person name="Obille A."/>
            <person name="Becker A."/>
            <person name="Abrahante J.E."/>
            <person name="Garbe J."/>
            <person name="Badalamenti J.P."/>
            <person name="Herman A."/>
            <person name="Mangelson H."/>
            <person name="Liachko I."/>
            <person name="Sullivan S."/>
            <person name="Sone E.D."/>
            <person name="Koren S."/>
            <person name="Silverstein K.A.T."/>
            <person name="Beckman K.B."/>
            <person name="Gohl D.M."/>
        </authorList>
    </citation>
    <scope>NUCLEOTIDE SEQUENCE</scope>
    <source>
        <strain evidence="1">Duluth1</strain>
        <tissue evidence="1">Whole animal</tissue>
    </source>
</reference>
<organism evidence="1 2">
    <name type="scientific">Dreissena polymorpha</name>
    <name type="common">Zebra mussel</name>
    <name type="synonym">Mytilus polymorpha</name>
    <dbReference type="NCBI Taxonomy" id="45954"/>
    <lineage>
        <taxon>Eukaryota</taxon>
        <taxon>Metazoa</taxon>
        <taxon>Spiralia</taxon>
        <taxon>Lophotrochozoa</taxon>
        <taxon>Mollusca</taxon>
        <taxon>Bivalvia</taxon>
        <taxon>Autobranchia</taxon>
        <taxon>Heteroconchia</taxon>
        <taxon>Euheterodonta</taxon>
        <taxon>Imparidentia</taxon>
        <taxon>Neoheterodontei</taxon>
        <taxon>Myida</taxon>
        <taxon>Dreissenoidea</taxon>
        <taxon>Dreissenidae</taxon>
        <taxon>Dreissena</taxon>
    </lineage>
</organism>
<proteinExistence type="predicted"/>
<dbReference type="Proteomes" id="UP000828390">
    <property type="component" value="Unassembled WGS sequence"/>
</dbReference>
<gene>
    <name evidence="1" type="ORF">DPMN_182353</name>
</gene>
<evidence type="ECO:0000313" key="1">
    <source>
        <dbReference type="EMBL" id="KAH3747918.1"/>
    </source>
</evidence>
<sequence>MLNIKVKTVSEELNRLTLDNNSLQITKVFTRFTKHNEEETKFCTTGLPASGAFM</sequence>
<comment type="caution">
    <text evidence="1">The sequence shown here is derived from an EMBL/GenBank/DDBJ whole genome shotgun (WGS) entry which is preliminary data.</text>
</comment>
<keyword evidence="2" id="KW-1185">Reference proteome</keyword>
<dbReference type="EMBL" id="JAIWYP010000010">
    <property type="protein sequence ID" value="KAH3747918.1"/>
    <property type="molecule type" value="Genomic_DNA"/>
</dbReference>
<name>A0A9D4DFA7_DREPO</name>
<accession>A0A9D4DFA7</accession>